<dbReference type="InterPro" id="IPR039426">
    <property type="entry name" value="TonB-dep_rcpt-like"/>
</dbReference>
<dbReference type="NCBIfam" id="TIGR04056">
    <property type="entry name" value="OMP_RagA_SusC"/>
    <property type="match status" value="1"/>
</dbReference>
<dbReference type="Gene3D" id="2.60.40.1120">
    <property type="entry name" value="Carboxypeptidase-like, regulatory domain"/>
    <property type="match status" value="1"/>
</dbReference>
<organism evidence="9 10">
    <name type="scientific">Sphingobacterium wenxiniae</name>
    <dbReference type="NCBI Taxonomy" id="683125"/>
    <lineage>
        <taxon>Bacteria</taxon>
        <taxon>Pseudomonadati</taxon>
        <taxon>Bacteroidota</taxon>
        <taxon>Sphingobacteriia</taxon>
        <taxon>Sphingobacteriales</taxon>
        <taxon>Sphingobacteriaceae</taxon>
        <taxon>Sphingobacterium</taxon>
    </lineage>
</organism>
<evidence type="ECO:0000256" key="2">
    <source>
        <dbReference type="ARBA" id="ARBA00022448"/>
    </source>
</evidence>
<gene>
    <name evidence="9" type="ORF">SAMN05660206_10879</name>
</gene>
<name>A0A1I6UA40_9SPHI</name>
<dbReference type="InterPro" id="IPR037066">
    <property type="entry name" value="Plug_dom_sf"/>
</dbReference>
<dbReference type="InterPro" id="IPR023996">
    <property type="entry name" value="TonB-dep_OMP_SusC/RagA"/>
</dbReference>
<dbReference type="InterPro" id="IPR012910">
    <property type="entry name" value="Plug_dom"/>
</dbReference>
<comment type="similarity">
    <text evidence="7">Belongs to the TonB-dependent receptor family.</text>
</comment>
<keyword evidence="2 7" id="KW-0813">Transport</keyword>
<dbReference type="Gene3D" id="2.170.130.10">
    <property type="entry name" value="TonB-dependent receptor, plug domain"/>
    <property type="match status" value="1"/>
</dbReference>
<reference evidence="9 10" key="1">
    <citation type="submission" date="2016-10" db="EMBL/GenBank/DDBJ databases">
        <authorList>
            <person name="de Groot N.N."/>
        </authorList>
    </citation>
    <scope>NUCLEOTIDE SEQUENCE [LARGE SCALE GENOMIC DNA]</scope>
    <source>
        <strain evidence="9 10">DSM 22789</strain>
    </source>
</reference>
<dbReference type="RefSeq" id="WP_212611676.1">
    <property type="nucleotide sequence ID" value="NZ_FOZZ01000008.1"/>
</dbReference>
<dbReference type="InterPro" id="IPR036942">
    <property type="entry name" value="Beta-barrel_TonB_sf"/>
</dbReference>
<dbReference type="Pfam" id="PF07715">
    <property type="entry name" value="Plug"/>
    <property type="match status" value="1"/>
</dbReference>
<keyword evidence="5 7" id="KW-0472">Membrane</keyword>
<dbReference type="EMBL" id="FOZZ01000008">
    <property type="protein sequence ID" value="SFS98264.1"/>
    <property type="molecule type" value="Genomic_DNA"/>
</dbReference>
<proteinExistence type="inferred from homology"/>
<dbReference type="SUPFAM" id="SSF56935">
    <property type="entry name" value="Porins"/>
    <property type="match status" value="1"/>
</dbReference>
<sequence length="1057" mass="119149">MLSVYGMLFGQKRVSGKVTDSLERPIAGVKVFAKNKTGNIVQTDQSGSFTISTDLTDYKLIFSHVGYAVQEAAIPNEVSYVHIQLVPLTNEIEEVEVVSTGYQTIPKERSTGSFEHINTEVLQQRISANILDKLEGRMPGLQYDNRRGSADINIRGINTMSDGLRGPLIIVDNFPYEGRIEDINPNDVESVTLLKDAAASSIWGARAGNGVIVINLKKPIHERLQIDFSSNYTSVGKVRLKELPYMQTSDFIDVEQMLYEKGFYDADYNSPYAMFTVFSPVIELLYQHKEGTVSTEEMTNRINSFRSLDFRDDLLKYVYRNENLQQYALGISNGNDRSGYRMSASFNNSLGQKIGSSSENITLNFQHNLKLNEKIDFSTRMAFTNTTATWDGNVLDYNFSLGAGRTRAYPYVSLKDSEGNNAVVPYQYNSNFVNSAQQSGLLDWRFIPLDEVGQNPGKNNRQQLDAQLTFNYQPLQWLKLSGLYNYQTYKGEQQVLNKESSYYTRDLINQFTQVDGDEVTHIVPIGAINTLEHHKMSSHKLRGNIAVDKEMGEGKHSISAILGAELSSVMRNADGNKAFGYDPLLMTSQAVDLVNFYPTYAGISGNMRIPGWQSFSEDVQRYVSFYGNAAYLYDGKYTLSLSARRDASNNFGVATNEKWNPLWSTGFAWSIHKERFMQGQDWISSLRLRTTYGHSGNSGGVASSLPRISYVPPSSASLTPLPRAMVTDLPNTLLKWEDVRMINVGLDFSIFKNSLSVSVEYFDKKSTDLLSSDNIDPTLGFSSVRRNIGVLEGHGWDFSVTGRKTFGQFSFSSRLFLSMKKDIVREYKGNVSVASTYISNAGRNFQFVPDKQLYPVFALPFEGLDPENGNPLGRLNGEISTSYLQMTRDSLQNIVYFGTALPPYHGSFSQSFAWKNLNLSFLISYKLGHYFQRSTIRYNDLFNAWSGHRDFANRWQKPGDERHTTVPSMIYPANSSRDNFYAYSEVNIEKGDMIRLQDVNVSYNFTPMIGRKKVIFSAFAAVNNVALIWRANGAGLDPDYYNVPPSRRYSIGVNCKF</sequence>
<keyword evidence="10" id="KW-1185">Reference proteome</keyword>
<comment type="subcellular location">
    <subcellularLocation>
        <location evidence="1 7">Cell outer membrane</location>
        <topology evidence="1 7">Multi-pass membrane protein</topology>
    </subcellularLocation>
</comment>
<keyword evidence="6 7" id="KW-0998">Cell outer membrane</keyword>
<dbReference type="Pfam" id="PF13715">
    <property type="entry name" value="CarbopepD_reg_2"/>
    <property type="match status" value="1"/>
</dbReference>
<dbReference type="STRING" id="683125.SAMN05660206_10879"/>
<evidence type="ECO:0000256" key="3">
    <source>
        <dbReference type="ARBA" id="ARBA00022452"/>
    </source>
</evidence>
<evidence type="ECO:0000313" key="10">
    <source>
        <dbReference type="Proteomes" id="UP000198785"/>
    </source>
</evidence>
<evidence type="ECO:0000256" key="7">
    <source>
        <dbReference type="PROSITE-ProRule" id="PRU01360"/>
    </source>
</evidence>
<protein>
    <submittedName>
        <fullName evidence="9">TonB-linked outer membrane protein, SusC/RagA family</fullName>
    </submittedName>
</protein>
<evidence type="ECO:0000256" key="1">
    <source>
        <dbReference type="ARBA" id="ARBA00004571"/>
    </source>
</evidence>
<dbReference type="Gene3D" id="2.40.170.20">
    <property type="entry name" value="TonB-dependent receptor, beta-barrel domain"/>
    <property type="match status" value="1"/>
</dbReference>
<dbReference type="GO" id="GO:0009279">
    <property type="term" value="C:cell outer membrane"/>
    <property type="evidence" value="ECO:0007669"/>
    <property type="project" value="UniProtKB-SubCell"/>
</dbReference>
<evidence type="ECO:0000313" key="9">
    <source>
        <dbReference type="EMBL" id="SFS98264.1"/>
    </source>
</evidence>
<evidence type="ECO:0000256" key="5">
    <source>
        <dbReference type="ARBA" id="ARBA00023136"/>
    </source>
</evidence>
<keyword evidence="3 7" id="KW-1134">Transmembrane beta strand</keyword>
<feature type="domain" description="TonB-dependent receptor plug" evidence="8">
    <location>
        <begin position="107"/>
        <end position="211"/>
    </location>
</feature>
<dbReference type="AlphaFoldDB" id="A0A1I6UA40"/>
<accession>A0A1I6UA40</accession>
<dbReference type="Proteomes" id="UP000198785">
    <property type="component" value="Unassembled WGS sequence"/>
</dbReference>
<evidence type="ECO:0000259" key="8">
    <source>
        <dbReference type="Pfam" id="PF07715"/>
    </source>
</evidence>
<dbReference type="InterPro" id="IPR008969">
    <property type="entry name" value="CarboxyPept-like_regulatory"/>
</dbReference>
<evidence type="ECO:0000256" key="6">
    <source>
        <dbReference type="ARBA" id="ARBA00023237"/>
    </source>
</evidence>
<dbReference type="PROSITE" id="PS52016">
    <property type="entry name" value="TONB_DEPENDENT_REC_3"/>
    <property type="match status" value="1"/>
</dbReference>
<evidence type="ECO:0000256" key="4">
    <source>
        <dbReference type="ARBA" id="ARBA00022692"/>
    </source>
</evidence>
<dbReference type="SUPFAM" id="SSF49464">
    <property type="entry name" value="Carboxypeptidase regulatory domain-like"/>
    <property type="match status" value="1"/>
</dbReference>
<keyword evidence="4 7" id="KW-0812">Transmembrane</keyword>